<evidence type="ECO:0000313" key="4">
    <source>
        <dbReference type="Proteomes" id="UP001470230"/>
    </source>
</evidence>
<feature type="coiled-coil region" evidence="1">
    <location>
        <begin position="413"/>
        <end position="440"/>
    </location>
</feature>
<dbReference type="SUPFAM" id="SSF56112">
    <property type="entry name" value="Protein kinase-like (PK-like)"/>
    <property type="match status" value="1"/>
</dbReference>
<dbReference type="Gene3D" id="1.10.510.10">
    <property type="entry name" value="Transferase(Phosphotransferase) domain 1"/>
    <property type="match status" value="1"/>
</dbReference>
<keyword evidence="4" id="KW-1185">Reference proteome</keyword>
<dbReference type="InterPro" id="IPR011009">
    <property type="entry name" value="Kinase-like_dom_sf"/>
</dbReference>
<feature type="domain" description="Protein kinase" evidence="2">
    <location>
        <begin position="498"/>
        <end position="764"/>
    </location>
</feature>
<dbReference type="SUPFAM" id="SSF52058">
    <property type="entry name" value="L domain-like"/>
    <property type="match status" value="1"/>
</dbReference>
<comment type="caution">
    <text evidence="3">The sequence shown here is derived from an EMBL/GenBank/DDBJ whole genome shotgun (WGS) entry which is preliminary data.</text>
</comment>
<dbReference type="EMBL" id="JAPFFF010000015">
    <property type="protein sequence ID" value="KAK8866712.1"/>
    <property type="molecule type" value="Genomic_DNA"/>
</dbReference>
<dbReference type="Gene3D" id="3.80.10.10">
    <property type="entry name" value="Ribonuclease Inhibitor"/>
    <property type="match status" value="2"/>
</dbReference>
<evidence type="ECO:0000313" key="3">
    <source>
        <dbReference type="EMBL" id="KAK8866712.1"/>
    </source>
</evidence>
<accession>A0ABR2IQ78</accession>
<dbReference type="Proteomes" id="UP001470230">
    <property type="component" value="Unassembled WGS sequence"/>
</dbReference>
<protein>
    <recommendedName>
        <fullName evidence="2">Protein kinase domain-containing protein</fullName>
    </recommendedName>
</protein>
<gene>
    <name evidence="3" type="ORF">M9Y10_009679</name>
</gene>
<dbReference type="InterPro" id="IPR032675">
    <property type="entry name" value="LRR_dom_sf"/>
</dbReference>
<evidence type="ECO:0000256" key="1">
    <source>
        <dbReference type="SAM" id="Coils"/>
    </source>
</evidence>
<reference evidence="3 4" key="1">
    <citation type="submission" date="2024-04" db="EMBL/GenBank/DDBJ databases">
        <title>Tritrichomonas musculus Genome.</title>
        <authorList>
            <person name="Alves-Ferreira E."/>
            <person name="Grigg M."/>
            <person name="Lorenzi H."/>
            <person name="Galac M."/>
        </authorList>
    </citation>
    <scope>NUCLEOTIDE SEQUENCE [LARGE SCALE GENOMIC DNA]</scope>
    <source>
        <strain evidence="3 4">EAF2021</strain>
    </source>
</reference>
<organism evidence="3 4">
    <name type="scientific">Tritrichomonas musculus</name>
    <dbReference type="NCBI Taxonomy" id="1915356"/>
    <lineage>
        <taxon>Eukaryota</taxon>
        <taxon>Metamonada</taxon>
        <taxon>Parabasalia</taxon>
        <taxon>Tritrichomonadida</taxon>
        <taxon>Tritrichomonadidae</taxon>
        <taxon>Tritrichomonas</taxon>
    </lineage>
</organism>
<dbReference type="InterPro" id="IPR026906">
    <property type="entry name" value="LRR_5"/>
</dbReference>
<dbReference type="SMART" id="SM00220">
    <property type="entry name" value="S_TKc"/>
    <property type="match status" value="1"/>
</dbReference>
<dbReference type="Pfam" id="PF13306">
    <property type="entry name" value="LRR_5"/>
    <property type="match status" value="3"/>
</dbReference>
<dbReference type="PANTHER" id="PTHR23257">
    <property type="entry name" value="SERINE-THREONINE PROTEIN KINASE"/>
    <property type="match status" value="1"/>
</dbReference>
<dbReference type="InterPro" id="IPR000719">
    <property type="entry name" value="Prot_kinase_dom"/>
</dbReference>
<dbReference type="InterPro" id="IPR050167">
    <property type="entry name" value="Ser_Thr_protein_kinase"/>
</dbReference>
<name>A0ABR2IQ78_9EUKA</name>
<dbReference type="PANTHER" id="PTHR23257:SF969">
    <property type="entry name" value="INTEGRIN-LINKED PROTEIN KINASE"/>
    <property type="match status" value="1"/>
</dbReference>
<sequence>MEIIIEGGLIAKINQKDNTASIIKSPKATGTVFVPRFAEYEGSKYKIISLSEDSFQGNFIELLTFPEDSELESIETHAFRSAHIKKLKIPNSLKFLKYDWCYFLYDLTEIEISPKNHHFMYFDKKYLLGKSQENSDEFDILYYARFDIEEALIPPQVKILKQRSFGHHKKLKTVEFTENSQLKSIENNTFALSSIQKVVLPASFEEIDGYSFSDSDNLIDIEISPKNKNFSLFDNKLLLKKSDQKNTTFDILICARRDIENAIIPSQIKVISNCAFRNCQKLESLSFEPNSSLEVIESSAFSGILGQEKITLPASVKKILYNSFDPVKKLKYFEFLGKTVHIMGGSFHSNKNLKTIIFPNAETIRLDKYSLSGLSKDTKILIPRSTKLEGSGVEQYTNLISYIDDSKSTNPKVKDDETKENELMNQIKNLKNENDDLKSYIFYLKNHLDKYEDVISYEDFIKSKDHPDIEIEGEKEMKSDQDDPQRQVFIGADDEEFHKVVSKIGEGSTCDVYKVVDQRTNKAMCKKVIKSNNEETDFQLLRNSIKEIEILLEVKHPCICEAIGYNMQEELPRNEEEEVKTTVALFFELLPYSIKNIIDKGMMNNTLKVRVAIEVAFGMSHIHSLGMMHRDLKLENIMMNNVFESKIIDFGLVHVPELSGTGSSLTKGVGTLAFMSPEMTNEEEYDNKTDVYSYGIVLFALFTGKLPAQTMREKMNNVPMKYPSPSSKISEFCIDLIKRCTSFEPSKRPTFDEIIDDMAKHKFELASDVDTRLIKRRYQSLNIIKAKNQRKRKKID</sequence>
<dbReference type="Gene3D" id="3.30.200.20">
    <property type="entry name" value="Phosphorylase Kinase, domain 1"/>
    <property type="match status" value="1"/>
</dbReference>
<evidence type="ECO:0000259" key="2">
    <source>
        <dbReference type="PROSITE" id="PS50011"/>
    </source>
</evidence>
<dbReference type="Pfam" id="PF00069">
    <property type="entry name" value="Pkinase"/>
    <property type="match status" value="1"/>
</dbReference>
<proteinExistence type="predicted"/>
<dbReference type="PROSITE" id="PS00108">
    <property type="entry name" value="PROTEIN_KINASE_ST"/>
    <property type="match status" value="1"/>
</dbReference>
<dbReference type="InterPro" id="IPR008271">
    <property type="entry name" value="Ser/Thr_kinase_AS"/>
</dbReference>
<dbReference type="PROSITE" id="PS50011">
    <property type="entry name" value="PROTEIN_KINASE_DOM"/>
    <property type="match status" value="1"/>
</dbReference>
<keyword evidence="1" id="KW-0175">Coiled coil</keyword>